<reference evidence="5 6" key="1">
    <citation type="journal article" date="2019" name="Plant Biotechnol. J.">
        <title>The red bayberry genome and genetic basis of sex determination.</title>
        <authorList>
            <person name="Jia H.M."/>
            <person name="Jia H.J."/>
            <person name="Cai Q.L."/>
            <person name="Wang Y."/>
            <person name="Zhao H.B."/>
            <person name="Yang W.F."/>
            <person name="Wang G.Y."/>
            <person name="Li Y.H."/>
            <person name="Zhan D.L."/>
            <person name="Shen Y.T."/>
            <person name="Niu Q.F."/>
            <person name="Chang L."/>
            <person name="Qiu J."/>
            <person name="Zhao L."/>
            <person name="Xie H.B."/>
            <person name="Fu W.Y."/>
            <person name="Jin J."/>
            <person name="Li X.W."/>
            <person name="Jiao Y."/>
            <person name="Zhou C.C."/>
            <person name="Tu T."/>
            <person name="Chai C.Y."/>
            <person name="Gao J.L."/>
            <person name="Fan L.J."/>
            <person name="van de Weg E."/>
            <person name="Wang J.Y."/>
            <person name="Gao Z.S."/>
        </authorList>
    </citation>
    <scope>NUCLEOTIDE SEQUENCE [LARGE SCALE GENOMIC DNA]</scope>
    <source>
        <tissue evidence="5">Leaves</tissue>
    </source>
</reference>
<accession>A0A6A1WYX8</accession>
<evidence type="ECO:0000259" key="4">
    <source>
        <dbReference type="Pfam" id="PF08718"/>
    </source>
</evidence>
<dbReference type="Pfam" id="PF08718">
    <property type="entry name" value="GLTP"/>
    <property type="match status" value="1"/>
</dbReference>
<feature type="domain" description="Glycolipid transfer protein" evidence="4">
    <location>
        <begin position="32"/>
        <end position="169"/>
    </location>
</feature>
<dbReference type="SUPFAM" id="SSF110004">
    <property type="entry name" value="Glycolipid transfer protein, GLTP"/>
    <property type="match status" value="1"/>
</dbReference>
<evidence type="ECO:0000313" key="5">
    <source>
        <dbReference type="EMBL" id="KAB1227790.1"/>
    </source>
</evidence>
<keyword evidence="6" id="KW-1185">Reference proteome</keyword>
<organism evidence="5 6">
    <name type="scientific">Morella rubra</name>
    <name type="common">Chinese bayberry</name>
    <dbReference type="NCBI Taxonomy" id="262757"/>
    <lineage>
        <taxon>Eukaryota</taxon>
        <taxon>Viridiplantae</taxon>
        <taxon>Streptophyta</taxon>
        <taxon>Embryophyta</taxon>
        <taxon>Tracheophyta</taxon>
        <taxon>Spermatophyta</taxon>
        <taxon>Magnoliopsida</taxon>
        <taxon>eudicotyledons</taxon>
        <taxon>Gunneridae</taxon>
        <taxon>Pentapetalae</taxon>
        <taxon>rosids</taxon>
        <taxon>fabids</taxon>
        <taxon>Fagales</taxon>
        <taxon>Myricaceae</taxon>
        <taxon>Morella</taxon>
    </lineage>
</organism>
<keyword evidence="3" id="KW-0445">Lipid transport</keyword>
<evidence type="ECO:0000256" key="1">
    <source>
        <dbReference type="ARBA" id="ARBA00007148"/>
    </source>
</evidence>
<comment type="similarity">
    <text evidence="1">Belongs to the GLTP family.</text>
</comment>
<dbReference type="GO" id="GO:0016020">
    <property type="term" value="C:membrane"/>
    <property type="evidence" value="ECO:0007669"/>
    <property type="project" value="TreeGrafter"/>
</dbReference>
<protein>
    <submittedName>
        <fullName evidence="5">Pleckstrin homology domain-containing family A member 8</fullName>
    </submittedName>
</protein>
<dbReference type="AlphaFoldDB" id="A0A6A1WYX8"/>
<dbReference type="GO" id="GO:1902387">
    <property type="term" value="F:ceramide 1-phosphate binding"/>
    <property type="evidence" value="ECO:0007669"/>
    <property type="project" value="TreeGrafter"/>
</dbReference>
<dbReference type="InterPro" id="IPR036497">
    <property type="entry name" value="GLTP_sf"/>
</dbReference>
<dbReference type="GO" id="GO:0005829">
    <property type="term" value="C:cytosol"/>
    <property type="evidence" value="ECO:0007669"/>
    <property type="project" value="TreeGrafter"/>
</dbReference>
<dbReference type="EMBL" id="RXIC02000019">
    <property type="protein sequence ID" value="KAB1227790.1"/>
    <property type="molecule type" value="Genomic_DNA"/>
</dbReference>
<dbReference type="Gene3D" id="1.10.3520.10">
    <property type="entry name" value="Glycolipid transfer protein"/>
    <property type="match status" value="1"/>
</dbReference>
<evidence type="ECO:0000313" key="6">
    <source>
        <dbReference type="Proteomes" id="UP000516437"/>
    </source>
</evidence>
<dbReference type="PANTHER" id="PTHR10219">
    <property type="entry name" value="GLYCOLIPID TRANSFER PROTEIN-RELATED"/>
    <property type="match status" value="1"/>
</dbReference>
<sequence length="209" mass="22933">MADLEDIKPLRDLSEAFKELAATVDSPTADLELAQFARASSLILPLIRSLGIAFKFAEMAYAGTVNDLTKASESIGTLQVLVDGDIEANTARKDTSNTKNLLRVKRTLEVVRAMFEHTLATDGTSLRDPAHKAYTQVLAPHHGTAVRKTVAAGTYALPTKAQMLKKLNEDDEASAKVRMQSYIDASAPVLQYIERLFHSRDLFHVISYG</sequence>
<dbReference type="FunFam" id="1.10.3520.10:FF:000005">
    <property type="entry name" value="Accelerated cell death 11"/>
    <property type="match status" value="1"/>
</dbReference>
<comment type="caution">
    <text evidence="5">The sequence shown here is derived from an EMBL/GenBank/DDBJ whole genome shotgun (WGS) entry which is preliminary data.</text>
</comment>
<gene>
    <name evidence="5" type="ORF">CJ030_MR1G004486</name>
</gene>
<dbReference type="InterPro" id="IPR014830">
    <property type="entry name" value="Glycolipid_transfer_prot_dom"/>
</dbReference>
<dbReference type="PANTHER" id="PTHR10219:SF43">
    <property type="entry name" value="GLYCOLIPID TRANSFER PROTEIN DOMAIN-CONTAINING PROTEIN"/>
    <property type="match status" value="1"/>
</dbReference>
<evidence type="ECO:0000256" key="3">
    <source>
        <dbReference type="ARBA" id="ARBA00023055"/>
    </source>
</evidence>
<dbReference type="OrthoDB" id="116883at2759"/>
<keyword evidence="2" id="KW-0813">Transport</keyword>
<proteinExistence type="inferred from homology"/>
<evidence type="ECO:0000256" key="2">
    <source>
        <dbReference type="ARBA" id="ARBA00022448"/>
    </source>
</evidence>
<dbReference type="GO" id="GO:1902388">
    <property type="term" value="F:ceramide 1-phosphate transfer activity"/>
    <property type="evidence" value="ECO:0007669"/>
    <property type="project" value="TreeGrafter"/>
</dbReference>
<name>A0A6A1WYX8_9ROSI</name>
<dbReference type="Proteomes" id="UP000516437">
    <property type="component" value="Chromosome 1"/>
</dbReference>